<evidence type="ECO:0000313" key="9">
    <source>
        <dbReference type="EMBL" id="CAB4789827.1"/>
    </source>
</evidence>
<evidence type="ECO:0000313" key="8">
    <source>
        <dbReference type="EMBL" id="CAB4740437.1"/>
    </source>
</evidence>
<dbReference type="SUPFAM" id="SSF53098">
    <property type="entry name" value="Ribonuclease H-like"/>
    <property type="match status" value="1"/>
</dbReference>
<evidence type="ECO:0000313" key="10">
    <source>
        <dbReference type="EMBL" id="CAB4947306.1"/>
    </source>
</evidence>
<keyword evidence="4" id="KW-0378">Hydrolase</keyword>
<dbReference type="Gene3D" id="3.30.420.140">
    <property type="entry name" value="YqgF/RNase H-like domain"/>
    <property type="match status" value="1"/>
</dbReference>
<proteinExistence type="inferred from homology"/>
<dbReference type="EMBL" id="CAFBQT010000017">
    <property type="protein sequence ID" value="CAB5060197.1"/>
    <property type="molecule type" value="Genomic_DNA"/>
</dbReference>
<dbReference type="SMART" id="SM00732">
    <property type="entry name" value="YqgFc"/>
    <property type="match status" value="1"/>
</dbReference>
<sequence>MERGKRIAFDYGDVRIGVAISDQEAILAAPLTTLQSNSPTLQRELSELFFDITPVHVYIGLPTHLSGQASESSLKATRFGEMIRDNFGFPVYMLDERFSTKNAENQLRASGKSASRNRDVIDQLAAANILEFALMIEKNQFKPAGILL</sequence>
<evidence type="ECO:0000313" key="7">
    <source>
        <dbReference type="EMBL" id="CAB4676604.1"/>
    </source>
</evidence>
<dbReference type="EMBL" id="CAEZYX010000037">
    <property type="protein sequence ID" value="CAB4740437.1"/>
    <property type="molecule type" value="Genomic_DNA"/>
</dbReference>
<evidence type="ECO:0000256" key="4">
    <source>
        <dbReference type="ARBA" id="ARBA00022801"/>
    </source>
</evidence>
<organism evidence="8">
    <name type="scientific">freshwater metagenome</name>
    <dbReference type="NCBI Taxonomy" id="449393"/>
    <lineage>
        <taxon>unclassified sequences</taxon>
        <taxon>metagenomes</taxon>
        <taxon>ecological metagenomes</taxon>
    </lineage>
</organism>
<dbReference type="GO" id="GO:0000967">
    <property type="term" value="P:rRNA 5'-end processing"/>
    <property type="evidence" value="ECO:0007669"/>
    <property type="project" value="TreeGrafter"/>
</dbReference>
<dbReference type="EMBL" id="CAFBNI010000073">
    <property type="protein sequence ID" value="CAB4947306.1"/>
    <property type="molecule type" value="Genomic_DNA"/>
</dbReference>
<keyword evidence="1" id="KW-0963">Cytoplasm</keyword>
<dbReference type="EMBL" id="CAFAAE010000050">
    <property type="protein sequence ID" value="CAB4789827.1"/>
    <property type="molecule type" value="Genomic_DNA"/>
</dbReference>
<name>A0A6J6T0N7_9ZZZZ</name>
<dbReference type="NCBIfam" id="TIGR00250">
    <property type="entry name" value="RNAse_H_YqgF"/>
    <property type="match status" value="1"/>
</dbReference>
<dbReference type="HAMAP" id="MF_00651">
    <property type="entry name" value="Nuclease_YqgF"/>
    <property type="match status" value="1"/>
</dbReference>
<feature type="domain" description="YqgF/RNase H-like" evidence="5">
    <location>
        <begin position="4"/>
        <end position="103"/>
    </location>
</feature>
<gene>
    <name evidence="6" type="ORF">UFOPK1791_00108</name>
    <name evidence="7" type="ORF">UFOPK2312_00898</name>
    <name evidence="8" type="ORF">UFOPK2802_00510</name>
    <name evidence="9" type="ORF">UFOPK2982_00476</name>
    <name evidence="10" type="ORF">UFOPK3783_00655</name>
    <name evidence="11" type="ORF">UFOPK4355_00245</name>
</gene>
<dbReference type="EMBL" id="CAEZUF010000003">
    <property type="protein sequence ID" value="CAB4584193.1"/>
    <property type="molecule type" value="Genomic_DNA"/>
</dbReference>
<dbReference type="AlphaFoldDB" id="A0A6J6T0N7"/>
<dbReference type="InterPro" id="IPR006641">
    <property type="entry name" value="YqgF/RNaseH-like_dom"/>
</dbReference>
<dbReference type="InterPro" id="IPR037027">
    <property type="entry name" value="YqgF/RNaseH-like_dom_sf"/>
</dbReference>
<evidence type="ECO:0000259" key="5">
    <source>
        <dbReference type="SMART" id="SM00732"/>
    </source>
</evidence>
<evidence type="ECO:0000313" key="6">
    <source>
        <dbReference type="EMBL" id="CAB4584193.1"/>
    </source>
</evidence>
<dbReference type="PANTHER" id="PTHR33317">
    <property type="entry name" value="POLYNUCLEOTIDYL TRANSFERASE, RIBONUCLEASE H-LIKE SUPERFAMILY PROTEIN"/>
    <property type="match status" value="1"/>
</dbReference>
<dbReference type="InterPro" id="IPR005227">
    <property type="entry name" value="YqgF"/>
</dbReference>
<reference evidence="8" key="1">
    <citation type="submission" date="2020-05" db="EMBL/GenBank/DDBJ databases">
        <authorList>
            <person name="Chiriac C."/>
            <person name="Salcher M."/>
            <person name="Ghai R."/>
            <person name="Kavagutti S V."/>
        </authorList>
    </citation>
    <scope>NUCLEOTIDE SEQUENCE</scope>
</reference>
<dbReference type="CDD" id="cd16964">
    <property type="entry name" value="YqgF"/>
    <property type="match status" value="1"/>
</dbReference>
<dbReference type="Pfam" id="PF03652">
    <property type="entry name" value="RuvX"/>
    <property type="match status" value="1"/>
</dbReference>
<evidence type="ECO:0000256" key="1">
    <source>
        <dbReference type="ARBA" id="ARBA00022490"/>
    </source>
</evidence>
<keyword evidence="3" id="KW-0540">Nuclease</keyword>
<dbReference type="InterPro" id="IPR012337">
    <property type="entry name" value="RNaseH-like_sf"/>
</dbReference>
<dbReference type="GO" id="GO:0004518">
    <property type="term" value="F:nuclease activity"/>
    <property type="evidence" value="ECO:0007669"/>
    <property type="project" value="UniProtKB-KW"/>
</dbReference>
<dbReference type="EMBL" id="CAEZWY010000120">
    <property type="protein sequence ID" value="CAB4676604.1"/>
    <property type="molecule type" value="Genomic_DNA"/>
</dbReference>
<dbReference type="PANTHER" id="PTHR33317:SF4">
    <property type="entry name" value="POLYNUCLEOTIDYL TRANSFERASE, RIBONUCLEASE H-LIKE SUPERFAMILY PROTEIN"/>
    <property type="match status" value="1"/>
</dbReference>
<evidence type="ECO:0000256" key="3">
    <source>
        <dbReference type="ARBA" id="ARBA00022722"/>
    </source>
</evidence>
<accession>A0A6J6T0N7</accession>
<keyword evidence="2" id="KW-0690">Ribosome biogenesis</keyword>
<protein>
    <submittedName>
        <fullName evidence="8">Unannotated protein</fullName>
    </submittedName>
</protein>
<dbReference type="GO" id="GO:0005829">
    <property type="term" value="C:cytosol"/>
    <property type="evidence" value="ECO:0007669"/>
    <property type="project" value="TreeGrafter"/>
</dbReference>
<evidence type="ECO:0000256" key="2">
    <source>
        <dbReference type="ARBA" id="ARBA00022517"/>
    </source>
</evidence>
<dbReference type="GO" id="GO:0016787">
    <property type="term" value="F:hydrolase activity"/>
    <property type="evidence" value="ECO:0007669"/>
    <property type="project" value="UniProtKB-KW"/>
</dbReference>
<evidence type="ECO:0000313" key="11">
    <source>
        <dbReference type="EMBL" id="CAB5060197.1"/>
    </source>
</evidence>